<gene>
    <name evidence="13" type="ORF">DFR64_0479</name>
</gene>
<dbReference type="SUPFAM" id="SSF50156">
    <property type="entry name" value="PDZ domain-like"/>
    <property type="match status" value="1"/>
</dbReference>
<dbReference type="InterPro" id="IPR008915">
    <property type="entry name" value="Peptidase_M50"/>
</dbReference>
<dbReference type="GO" id="GO:0016020">
    <property type="term" value="C:membrane"/>
    <property type="evidence" value="ECO:0007669"/>
    <property type="project" value="UniProtKB-SubCell"/>
</dbReference>
<dbReference type="InterPro" id="IPR004387">
    <property type="entry name" value="Pept_M50_Zn"/>
</dbReference>
<evidence type="ECO:0000256" key="9">
    <source>
        <dbReference type="ARBA" id="ARBA00023049"/>
    </source>
</evidence>
<evidence type="ECO:0000259" key="12">
    <source>
        <dbReference type="SMART" id="SM00228"/>
    </source>
</evidence>
<evidence type="ECO:0000256" key="6">
    <source>
        <dbReference type="ARBA" id="ARBA00022801"/>
    </source>
</evidence>
<evidence type="ECO:0000313" key="14">
    <source>
        <dbReference type="Proteomes" id="UP000256388"/>
    </source>
</evidence>
<dbReference type="PANTHER" id="PTHR42837">
    <property type="entry name" value="REGULATOR OF SIGMA-E PROTEASE RSEP"/>
    <property type="match status" value="1"/>
</dbReference>
<dbReference type="AlphaFoldDB" id="A0A347ZU14"/>
<comment type="cofactor">
    <cofactor evidence="1">
        <name>Zn(2+)</name>
        <dbReference type="ChEBI" id="CHEBI:29105"/>
    </cofactor>
</comment>
<evidence type="ECO:0000256" key="1">
    <source>
        <dbReference type="ARBA" id="ARBA00001947"/>
    </source>
</evidence>
<dbReference type="InterPro" id="IPR041489">
    <property type="entry name" value="PDZ_6"/>
</dbReference>
<evidence type="ECO:0000256" key="3">
    <source>
        <dbReference type="ARBA" id="ARBA00007931"/>
    </source>
</evidence>
<keyword evidence="8 11" id="KW-1133">Transmembrane helix</keyword>
<reference evidence="13 14" key="1">
    <citation type="submission" date="2018-08" db="EMBL/GenBank/DDBJ databases">
        <title>Genomic Encyclopedia of Type Strains, Phase IV (KMG-IV): sequencing the most valuable type-strain genomes for metagenomic binning, comparative biology and taxonomic classification.</title>
        <authorList>
            <person name="Goeker M."/>
        </authorList>
    </citation>
    <scope>NUCLEOTIDE SEQUENCE [LARGE SCALE GENOMIC DNA]</scope>
    <source>
        <strain evidence="13 14">DSM 23923</strain>
    </source>
</reference>
<keyword evidence="14" id="KW-1185">Reference proteome</keyword>
<feature type="transmembrane region" description="Helical" evidence="11">
    <location>
        <begin position="93"/>
        <end position="115"/>
    </location>
</feature>
<dbReference type="EMBL" id="QUMS01000001">
    <property type="protein sequence ID" value="REG10620.1"/>
    <property type="molecule type" value="Genomic_DNA"/>
</dbReference>
<evidence type="ECO:0000256" key="10">
    <source>
        <dbReference type="ARBA" id="ARBA00023136"/>
    </source>
</evidence>
<evidence type="ECO:0000256" key="7">
    <source>
        <dbReference type="ARBA" id="ARBA00022833"/>
    </source>
</evidence>
<dbReference type="Pfam" id="PF17820">
    <property type="entry name" value="PDZ_6"/>
    <property type="match status" value="1"/>
</dbReference>
<name>A0A347ZU14_9CHLR</name>
<keyword evidence="10 11" id="KW-0472">Membrane</keyword>
<evidence type="ECO:0000256" key="2">
    <source>
        <dbReference type="ARBA" id="ARBA00004141"/>
    </source>
</evidence>
<keyword evidence="4 13" id="KW-0645">Protease</keyword>
<dbReference type="GO" id="GO:0004222">
    <property type="term" value="F:metalloendopeptidase activity"/>
    <property type="evidence" value="ECO:0007669"/>
    <property type="project" value="InterPro"/>
</dbReference>
<dbReference type="Gene3D" id="2.30.42.10">
    <property type="match status" value="1"/>
</dbReference>
<dbReference type="InterPro" id="IPR036034">
    <property type="entry name" value="PDZ_sf"/>
</dbReference>
<dbReference type="Pfam" id="PF02163">
    <property type="entry name" value="Peptidase_M50"/>
    <property type="match status" value="1"/>
</dbReference>
<evidence type="ECO:0000256" key="5">
    <source>
        <dbReference type="ARBA" id="ARBA00022692"/>
    </source>
</evidence>
<evidence type="ECO:0000313" key="13">
    <source>
        <dbReference type="EMBL" id="REG10620.1"/>
    </source>
</evidence>
<comment type="similarity">
    <text evidence="3">Belongs to the peptidase M50B family.</text>
</comment>
<proteinExistence type="inferred from homology"/>
<comment type="subcellular location">
    <subcellularLocation>
        <location evidence="2">Membrane</location>
        <topology evidence="2">Multi-pass membrane protein</topology>
    </subcellularLocation>
</comment>
<dbReference type="PANTHER" id="PTHR42837:SF2">
    <property type="entry name" value="MEMBRANE METALLOPROTEASE ARASP2, CHLOROPLASTIC-RELATED"/>
    <property type="match status" value="1"/>
</dbReference>
<dbReference type="SMART" id="SM00228">
    <property type="entry name" value="PDZ"/>
    <property type="match status" value="1"/>
</dbReference>
<keyword evidence="7" id="KW-0862">Zinc</keyword>
<dbReference type="CDD" id="cd06163">
    <property type="entry name" value="S2P-M50_PDZ_RseP-like"/>
    <property type="match status" value="1"/>
</dbReference>
<feature type="transmembrane region" description="Helical" evidence="11">
    <location>
        <begin position="6"/>
        <end position="25"/>
    </location>
</feature>
<keyword evidence="5 11" id="KW-0812">Transmembrane</keyword>
<keyword evidence="9" id="KW-0482">Metalloprotease</keyword>
<organism evidence="13 14">
    <name type="scientific">Pelolinea submarina</name>
    <dbReference type="NCBI Taxonomy" id="913107"/>
    <lineage>
        <taxon>Bacteria</taxon>
        <taxon>Bacillati</taxon>
        <taxon>Chloroflexota</taxon>
        <taxon>Anaerolineae</taxon>
        <taxon>Anaerolineales</taxon>
        <taxon>Anaerolineaceae</taxon>
        <taxon>Pelolinea</taxon>
    </lineage>
</organism>
<evidence type="ECO:0000256" key="11">
    <source>
        <dbReference type="SAM" id="Phobius"/>
    </source>
</evidence>
<accession>A0A347ZU14</accession>
<dbReference type="GO" id="GO:0006508">
    <property type="term" value="P:proteolysis"/>
    <property type="evidence" value="ECO:0007669"/>
    <property type="project" value="UniProtKB-KW"/>
</dbReference>
<protein>
    <submittedName>
        <fullName evidence="13">Regulator of sigma E protease</fullName>
    </submittedName>
</protein>
<keyword evidence="6" id="KW-0378">Hydrolase</keyword>
<dbReference type="InterPro" id="IPR001478">
    <property type="entry name" value="PDZ"/>
</dbReference>
<feature type="domain" description="PDZ" evidence="12">
    <location>
        <begin position="107"/>
        <end position="182"/>
    </location>
</feature>
<sequence>MNSTSANLLVFIVALSFLMFTHELGHFLVGKFFKIDAEEFGFGYPPKLVKLFKWGKTEFTLNWIPFGAFVRFKGEDDPTAEGGFYAANKWQRLGTLFAGPAMNILIGILLFSIVISQSGFPNEKIVQIAYVEPGSPAYEAGILANDEFVTINGQSVFSMTEVSSLIQENLGQEVEIGMLRDGQPVTISVVPRANPPEGQGAMGIIMQNPVIKYGFFQAIPHGAVMAWEQIKQVFELPGMVSRGEVTSEELRPLSPKGLFDVYAQVRESEQAYEQAQPNLAFLNICWFFGIISTALGFTNLLPIPALDGGRILFILPEIFIGKRVPAKYENAIHMVGYMALLVLMAYIFLQDFINPVVLP</sequence>
<dbReference type="Proteomes" id="UP000256388">
    <property type="component" value="Unassembled WGS sequence"/>
</dbReference>
<dbReference type="CDD" id="cd23081">
    <property type="entry name" value="cpPDZ_EcRseP-like"/>
    <property type="match status" value="1"/>
</dbReference>
<dbReference type="OrthoDB" id="9782003at2"/>
<evidence type="ECO:0000256" key="4">
    <source>
        <dbReference type="ARBA" id="ARBA00022670"/>
    </source>
</evidence>
<feature type="transmembrane region" description="Helical" evidence="11">
    <location>
        <begin position="279"/>
        <end position="301"/>
    </location>
</feature>
<dbReference type="RefSeq" id="WP_116223787.1">
    <property type="nucleotide sequence ID" value="NZ_AP018437.1"/>
</dbReference>
<comment type="caution">
    <text evidence="13">The sequence shown here is derived from an EMBL/GenBank/DDBJ whole genome shotgun (WGS) entry which is preliminary data.</text>
</comment>
<feature type="transmembrane region" description="Helical" evidence="11">
    <location>
        <begin position="331"/>
        <end position="349"/>
    </location>
</feature>
<evidence type="ECO:0000256" key="8">
    <source>
        <dbReference type="ARBA" id="ARBA00022989"/>
    </source>
</evidence>